<organism evidence="1">
    <name type="scientific">Rhizophora mucronata</name>
    <name type="common">Asiatic mangrove</name>
    <dbReference type="NCBI Taxonomy" id="61149"/>
    <lineage>
        <taxon>Eukaryota</taxon>
        <taxon>Viridiplantae</taxon>
        <taxon>Streptophyta</taxon>
        <taxon>Embryophyta</taxon>
        <taxon>Tracheophyta</taxon>
        <taxon>Spermatophyta</taxon>
        <taxon>Magnoliopsida</taxon>
        <taxon>eudicotyledons</taxon>
        <taxon>Gunneridae</taxon>
        <taxon>Pentapetalae</taxon>
        <taxon>rosids</taxon>
        <taxon>fabids</taxon>
        <taxon>Malpighiales</taxon>
        <taxon>Rhizophoraceae</taxon>
        <taxon>Rhizophora</taxon>
    </lineage>
</organism>
<sequence length="20" mass="2466">MIDSFFSFHVFLLFNLYIIV</sequence>
<name>A0A2P2MD57_RHIMU</name>
<dbReference type="EMBL" id="GGEC01047677">
    <property type="protein sequence ID" value="MBX28161.1"/>
    <property type="molecule type" value="Transcribed_RNA"/>
</dbReference>
<reference evidence="1" key="1">
    <citation type="submission" date="2018-02" db="EMBL/GenBank/DDBJ databases">
        <title>Rhizophora mucronata_Transcriptome.</title>
        <authorList>
            <person name="Meera S.P."/>
            <person name="Sreeshan A."/>
            <person name="Augustine A."/>
        </authorList>
    </citation>
    <scope>NUCLEOTIDE SEQUENCE</scope>
    <source>
        <tissue evidence="1">Leaf</tissue>
    </source>
</reference>
<protein>
    <submittedName>
        <fullName evidence="1">Uncharacterized protein</fullName>
    </submittedName>
</protein>
<dbReference type="AlphaFoldDB" id="A0A2P2MD57"/>
<evidence type="ECO:0000313" key="1">
    <source>
        <dbReference type="EMBL" id="MBX28161.1"/>
    </source>
</evidence>
<proteinExistence type="predicted"/>
<accession>A0A2P2MD57</accession>